<dbReference type="Proteomes" id="UP000249115">
    <property type="component" value="Unassembled WGS sequence"/>
</dbReference>
<protein>
    <submittedName>
        <fullName evidence="2">Uncharacterized protein</fullName>
    </submittedName>
</protein>
<reference evidence="2 3" key="1">
    <citation type="submission" date="2018-06" db="EMBL/GenBank/DDBJ databases">
        <title>Genomic Encyclopedia of Archaeal and Bacterial Type Strains, Phase II (KMG-II): from individual species to whole genera.</title>
        <authorList>
            <person name="Goeker M."/>
        </authorList>
    </citation>
    <scope>NUCLEOTIDE SEQUENCE [LARGE SCALE GENOMIC DNA]</scope>
    <source>
        <strain evidence="2 3">DSM 22686</strain>
    </source>
</reference>
<gene>
    <name evidence="2" type="ORF">LV84_01502</name>
</gene>
<keyword evidence="1" id="KW-0812">Transmembrane</keyword>
<proteinExistence type="predicted"/>
<evidence type="ECO:0000256" key="1">
    <source>
        <dbReference type="SAM" id="Phobius"/>
    </source>
</evidence>
<evidence type="ECO:0000313" key="3">
    <source>
        <dbReference type="Proteomes" id="UP000249115"/>
    </source>
</evidence>
<feature type="transmembrane region" description="Helical" evidence="1">
    <location>
        <begin position="28"/>
        <end position="51"/>
    </location>
</feature>
<organism evidence="2 3">
    <name type="scientific">Algoriphagus ratkowskyi</name>
    <dbReference type="NCBI Taxonomy" id="57028"/>
    <lineage>
        <taxon>Bacteria</taxon>
        <taxon>Pseudomonadati</taxon>
        <taxon>Bacteroidota</taxon>
        <taxon>Cytophagia</taxon>
        <taxon>Cytophagales</taxon>
        <taxon>Cyclobacteriaceae</taxon>
        <taxon>Algoriphagus</taxon>
    </lineage>
</organism>
<sequence length="99" mass="11962">MEFQDANSTFTMKKHNIKRTTTKKPTPFIYRSFLNFWLIVILPATLAALTISKLYYNNTINFEPLKEPNTWLYFVILQVFLTFFTYLWVYRIKSKVYKS</sequence>
<accession>A0A2W7RBE3</accession>
<comment type="caution">
    <text evidence="2">The sequence shown here is derived from an EMBL/GenBank/DDBJ whole genome shotgun (WGS) entry which is preliminary data.</text>
</comment>
<keyword evidence="1" id="KW-0472">Membrane</keyword>
<dbReference type="EMBL" id="QKZU01000005">
    <property type="protein sequence ID" value="PZX58298.1"/>
    <property type="molecule type" value="Genomic_DNA"/>
</dbReference>
<dbReference type="AlphaFoldDB" id="A0A2W7RBE3"/>
<name>A0A2W7RBE3_9BACT</name>
<keyword evidence="1" id="KW-1133">Transmembrane helix</keyword>
<feature type="transmembrane region" description="Helical" evidence="1">
    <location>
        <begin position="71"/>
        <end position="90"/>
    </location>
</feature>
<evidence type="ECO:0000313" key="2">
    <source>
        <dbReference type="EMBL" id="PZX58298.1"/>
    </source>
</evidence>